<feature type="domain" description="Adhesin isopeptide-forming adherence" evidence="6">
    <location>
        <begin position="1361"/>
        <end position="1453"/>
    </location>
</feature>
<feature type="domain" description="Antigen I/II N-terminal" evidence="7">
    <location>
        <begin position="250"/>
        <end position="322"/>
    </location>
</feature>
<feature type="domain" description="YSIRK Gram-positive signal peptide" evidence="4">
    <location>
        <begin position="17"/>
        <end position="36"/>
    </location>
</feature>
<feature type="domain" description="Adhesin isopeptide-forming adherence" evidence="6">
    <location>
        <begin position="1801"/>
        <end position="1926"/>
    </location>
</feature>
<accession>A0AAX3X8U5</accession>
<dbReference type="Proteomes" id="UP001231316">
    <property type="component" value="Plasmid unnamed2"/>
</dbReference>
<protein>
    <submittedName>
        <fullName evidence="8">LPXTG cell wall anchor domain-containing protein</fullName>
    </submittedName>
</protein>
<name>A0AAX3X8U5_9LACO</name>
<dbReference type="EMBL" id="CP123973">
    <property type="protein sequence ID" value="WII29824.1"/>
    <property type="molecule type" value="Genomic_DNA"/>
</dbReference>
<feature type="region of interest" description="Disordered" evidence="3">
    <location>
        <begin position="2553"/>
        <end position="2625"/>
    </location>
</feature>
<gene>
    <name evidence="8" type="ORF">QFE45_11205</name>
</gene>
<dbReference type="Pfam" id="PF18652">
    <property type="entry name" value="Adhesin_P1_N"/>
    <property type="match status" value="2"/>
</dbReference>
<feature type="region of interest" description="Disordered" evidence="3">
    <location>
        <begin position="51"/>
        <end position="84"/>
    </location>
</feature>
<dbReference type="Pfam" id="PF16364">
    <property type="entry name" value="Antigen_C"/>
    <property type="match status" value="1"/>
</dbReference>
<dbReference type="Pfam" id="PF17998">
    <property type="entry name" value="AgI_II_C2"/>
    <property type="match status" value="5"/>
</dbReference>
<dbReference type="Pfam" id="PF04650">
    <property type="entry name" value="YSIRK_signal"/>
    <property type="match status" value="1"/>
</dbReference>
<reference evidence="8" key="1">
    <citation type="submission" date="2023-04" db="EMBL/GenBank/DDBJ databases">
        <title>Four porcine-derived lactic acid bacteria strains analyses and their evaluation as potential probiotics based on genomics.</title>
        <authorList>
            <person name="Niu D."/>
        </authorList>
    </citation>
    <scope>NUCLEOTIDE SEQUENCE</scope>
    <source>
        <strain evidence="8">ZSA5</strain>
        <plasmid evidence="8">unnamed2</plasmid>
    </source>
</reference>
<feature type="compositionally biased region" description="Low complexity" evidence="3">
    <location>
        <begin position="56"/>
        <end position="75"/>
    </location>
</feature>
<dbReference type="InterPro" id="IPR032300">
    <property type="entry name" value="Antigen_C"/>
</dbReference>
<feature type="domain" description="Adhesin isopeptide-forming adherence" evidence="6">
    <location>
        <begin position="2236"/>
        <end position="2405"/>
    </location>
</feature>
<organism evidence="8 9">
    <name type="scientific">Ligilactobacillus salivarius</name>
    <dbReference type="NCBI Taxonomy" id="1624"/>
    <lineage>
        <taxon>Bacteria</taxon>
        <taxon>Bacillati</taxon>
        <taxon>Bacillota</taxon>
        <taxon>Bacilli</taxon>
        <taxon>Lactobacillales</taxon>
        <taxon>Lactobacillaceae</taxon>
        <taxon>Ligilactobacillus</taxon>
    </lineage>
</organism>
<feature type="domain" description="Adhesin isopeptide-forming adherence" evidence="6">
    <location>
        <begin position="1080"/>
        <end position="1188"/>
    </location>
</feature>
<dbReference type="InterPro" id="IPR005877">
    <property type="entry name" value="YSIRK_signal_dom"/>
</dbReference>
<feature type="domain" description="Antigen I/II N-terminal" evidence="7">
    <location>
        <begin position="159"/>
        <end position="245"/>
    </location>
</feature>
<evidence type="ECO:0000313" key="8">
    <source>
        <dbReference type="EMBL" id="WII29824.1"/>
    </source>
</evidence>
<evidence type="ECO:0000259" key="5">
    <source>
        <dbReference type="Pfam" id="PF16364"/>
    </source>
</evidence>
<dbReference type="Gene3D" id="2.60.530.10">
    <property type="entry name" value="Major cell-surface adhesin PAc"/>
    <property type="match status" value="1"/>
</dbReference>
<keyword evidence="8" id="KW-0614">Plasmid</keyword>
<dbReference type="Gene3D" id="2.60.40.740">
    <property type="match status" value="3"/>
</dbReference>
<feature type="coiled-coil region" evidence="2">
    <location>
        <begin position="284"/>
        <end position="322"/>
    </location>
</feature>
<evidence type="ECO:0000259" key="4">
    <source>
        <dbReference type="Pfam" id="PF04650"/>
    </source>
</evidence>
<dbReference type="NCBIfam" id="TIGR04228">
    <property type="entry name" value="isopep_sspB_C2"/>
    <property type="match status" value="1"/>
</dbReference>
<evidence type="ECO:0000256" key="2">
    <source>
        <dbReference type="SAM" id="Coils"/>
    </source>
</evidence>
<feature type="compositionally biased region" description="Polar residues" evidence="3">
    <location>
        <begin position="2553"/>
        <end position="2564"/>
    </location>
</feature>
<dbReference type="NCBIfam" id="TIGR01168">
    <property type="entry name" value="YSIRK_signal"/>
    <property type="match status" value="1"/>
</dbReference>
<feature type="coiled-coil region" evidence="2">
    <location>
        <begin position="222"/>
        <end position="249"/>
    </location>
</feature>
<geneLocation type="plasmid" evidence="8 9">
    <name>unnamed2</name>
</geneLocation>
<feature type="compositionally biased region" description="Low complexity" evidence="3">
    <location>
        <begin position="2574"/>
        <end position="2583"/>
    </location>
</feature>
<feature type="coiled-coil region" evidence="2">
    <location>
        <begin position="108"/>
        <end position="160"/>
    </location>
</feature>
<dbReference type="RefSeq" id="WP_284650803.1">
    <property type="nucleotide sequence ID" value="NZ_CP123973.1"/>
</dbReference>
<evidence type="ECO:0000256" key="3">
    <source>
        <dbReference type="SAM" id="MobiDB-lite"/>
    </source>
</evidence>
<keyword evidence="1" id="KW-0732">Signal</keyword>
<sequence>MVSKNNMMLLENKQNRKNMRYGIRKFSSGTASVLLGFTVAGTVMMMANHEEASADTVSTPSNATSNSSTTQNASVPIQSPKSQDVQNAVNNAVKQGVQVTQNNSQTIVAHNTTEVQQAQQRVSQANQQQADKINAVAEQQKQLNEQYAKAKADYDAWQANNKDATTVNKQNSDKLQAAVQAAKAAGVQVTQNQTQTLTATNSTYNSVKQDVNNKYNQQVSSLNSITDAQKDLNNRYNSAKADAQNLNSDSNSTRNSLDSAIRNAQSTNGVKLIDDGTRNVTVDVNNYNSKKAEIERDNKQQADSINSQVQQYKQQLANYHTQLHNQGIDVDNMLRLGWEGNSKATYHFLQNPVHSDDNVQWLGKIINPGQSGTINAYYNGTVNGDFLKVTYTNLENSSYKGERIGKIIATYSNLIFDPNHKLADARYNALGGGSFPNNRKGFNSISIYKNIYLGLWIGNAKSVDVHLEFYDKNGNKIDLSDKGYVFAGSLNSYKWGDYVEKEKLLTPGSVIIPNGSKVKNHAGNIVYADERIDGIDENWENNHPIWGTAIFKANGNNVGIRYIADNKSSVGSGSWFYTRTSLNDVDAPLSAEIHYHHTNVALQPPTPLKANFTEYQIKTPPTGDGEEPKPQHRSVSYTNYNIVYQATSDKNWKEGSQTVNGKLEINDDVAHAKVDMTVPSPSTVDGKLTHVSLTDNYSRFAKFVTVTGANVYENERNATADYNITNANNVVTATRKNPATVNGGTVSLVVDFKVNPDVPSGTELVNSGSGTINTQTVPTPDAQIVTFTQKPTKHWIEGSQVVDGKTYINDDIVTTKVDMDLPDPKQLAKTLSYVGVTDDYRDFKDKAVLQSYKVLENGTDVTSQYTITNNAGLLQAVRKNAATTPAGKVSLIATFAVNHDVKSGTTFTNRGSGRINNHTVDTNTPQIVTFKQDTSKHWVEGSQVVDDKTYINEDMVHGQVTMTLPNRDSLAKALTDVTLVDDYSDYANKVSYVNAQVFENGTDVTSQYTITNAGNKITATRKNPGATPSGSVRLVANFKLNNNLPSGTKLINRGSGRINNNTVNTNEAKILTYVQSTDKHWVEGSQTVDGKTYIANDVVHGQVSMTLPDPKTLATPLKNITVVDDYRNFMNKVDYQSAQVLENGKDVTSQYTITNANGQVTATRKNASAAPAGKVQLNVNWRIHNDVASGTTLVNAGSGCINDHTVPTPNRNIVTYKQDGLKDWINAQGQIVNGKTYIDNDTVHAKLVMTLPDPKALATPLTKVQLDDNYSKFAGLVDYVSSQVLENGTDVTSQYNITNANGHVIATRKDASKTPGGNVEFRVNFKIHTDVPSGTTLMNSGEVTLNSETVPTPTPNIVTYKPDTDKHWVEGSQVVDGKTYIDGDNVSAQVSMTLPEPSKLAEKLKRVVVTDDFSKFADKVDYKYAKVLENGTDVTAQYDIKVANGKVIATRKDASTTPAGKVVLQAFWKVHNDIESNTQLVNSGSGQINDEVVPTPDRTIVTYKQDTEKHWRDDGGQIVDGKIAINDDVVTARVDMTLPKEENLAKPLDKIQLVDDFSKFADKVTLQAVHVYETGKDGVRRDVTDQYDIHVENGRVVATRKDASKVYDHTGATNATMKATLKANETLNVNDLVHTASANVNDSKVSTVNRLAFNRLFAKSFITSNIAVTSDNNIKSQIDMAVPTNVDAKTPMTVTSDYSNFAKYVNVKDATVYENGKNVTADYTIKDDKAGHVTAIKKDGSESDGGQVSLVVDYEVNHGIPNGTILENHGSGTLNGQDVPTNTPSITTYNQDTSKHWVEGDQNVDGKIYVNGSTAHAQVSMTLPDQSKLINKLSNVSIDDDYSKFAKLVGYKSAKVLENGKDVTSEYTIKNANGHVTAVRKDASKTPAGNVQLLVDFEIHKDVKSGTELVNGGSGTLNKNTVPTNTPSIWTYTPDGEKHWVLDNNVTDNKIYFSGDKAVAQVSVDLPDASKLATPLNKLVLVDNYSDFADKVKLDSAKVLENGKDVTSEYDLTNKDGKVVATRKDAAKTPSGKAVLVTTFTINNGIENATALHNKGSVTVDSITDEVPDTPIVVFTPKAHKDVELGGDVKGDTENSVDGSLILNGSVVTYPIATSDLPAERAEDITKRVVKDTLDKNAEFVGFKAWVENDKGELEDVTSHYKLDKNGQDLTFTEDSYLLGLYNKDKSKQTHTPIIDLVVKVKGDAQKITNKATVLTNDNVTETNEVSVDTPAKPTPTKVDKNEKGVNIDGKNVLPGSVNNYELTMDLAKFKGIKVTDQDLAKGFYFVDDYPEEALDVDPQTFTYKTVDGKTVKGLSAKVYQSLSEVPENVATALKANGITPSGAFVLISADTPAQFFKDYVETGTNIIVNAPMKVKEGFAGKYQNKAWQLIFGQGEATDIVSNNVPKIDPKKDIVISADNRTSLNNHTIELGQNFDYLLKGGILDKDQGHDIYEYKWIDDYDENHDQYNGQFIAPLTVDVTLKDGTVLKAGTDISNHVSQNIDTKTGSVEFSVDKDFLDKVDFDKSGFAADILMSVKRIKAGEVDNTYTNIINGQKFGSNTVHSTTPEPKEPETPATPKTPETPSVPVAQTQTPATPQPVKMVTSTPAPKAPESPALPQMGDESDSNATAVGLALLGIGLVGMAAMPLDRKRYGLERSSKEK</sequence>
<dbReference type="SUPFAM" id="SSF74914">
    <property type="entry name" value="V-region of surface antigen I/II (SA I/II, PAC)"/>
    <property type="match status" value="1"/>
</dbReference>
<feature type="domain" description="Adhesin isopeptide-forming adherence" evidence="6">
    <location>
        <begin position="791"/>
        <end position="924"/>
    </location>
</feature>
<dbReference type="InterPro" id="IPR036234">
    <property type="entry name" value="SA_I/II_PAC_V_sf"/>
</dbReference>
<evidence type="ECO:0000313" key="9">
    <source>
        <dbReference type="Proteomes" id="UP001231316"/>
    </source>
</evidence>
<proteinExistence type="predicted"/>
<keyword evidence="2" id="KW-0175">Coiled coil</keyword>
<dbReference type="InterPro" id="IPR041324">
    <property type="entry name" value="AgI/II_N"/>
</dbReference>
<evidence type="ECO:0000259" key="6">
    <source>
        <dbReference type="Pfam" id="PF17998"/>
    </source>
</evidence>
<evidence type="ECO:0000259" key="7">
    <source>
        <dbReference type="Pfam" id="PF18652"/>
    </source>
</evidence>
<evidence type="ECO:0000256" key="1">
    <source>
        <dbReference type="ARBA" id="ARBA00022729"/>
    </source>
</evidence>
<dbReference type="InterPro" id="IPR026345">
    <property type="entry name" value="Adh_isopep-form_adh_dom"/>
</dbReference>
<feature type="domain" description="Cell surface antigen C-terminal" evidence="5">
    <location>
        <begin position="2409"/>
        <end position="2567"/>
    </location>
</feature>